<accession>A0A9W6RP55</accession>
<sequence>MSVPRPPAPSSQGLGWAVVPLLTGGFGAPASFLYAALRRRSPALGAAAAGYGAGVVGTCLGLGSGSAAGVALGLFLFILTWTVSTAHALTARPRVYPRPDVRGQMNEQVVAMARQRRSLREAARKIVADDPVLARELRVGRPDLMPRQFDDGGLIDVNHVPPEVLSRLPGLTYEMVDRIMQARGQGGGFVSAEEVAVRCDLPPSIVSDIAEYSVFIR</sequence>
<keyword evidence="1" id="KW-0812">Transmembrane</keyword>
<dbReference type="Proteomes" id="UP001165074">
    <property type="component" value="Unassembled WGS sequence"/>
</dbReference>
<dbReference type="EMBL" id="BSTK01000018">
    <property type="protein sequence ID" value="GLY91068.1"/>
    <property type="molecule type" value="Genomic_DNA"/>
</dbReference>
<keyword evidence="1" id="KW-1133">Transmembrane helix</keyword>
<dbReference type="AlphaFoldDB" id="A0A9W6RP55"/>
<reference evidence="3" key="2">
    <citation type="submission" date="2023-03" db="EMBL/GenBank/DDBJ databases">
        <title>Actinoallomurus iriomotensis NBRC 103684.</title>
        <authorList>
            <person name="Ichikawa N."/>
            <person name="Sato H."/>
            <person name="Tonouchi N."/>
        </authorList>
    </citation>
    <scope>NUCLEOTIDE SEQUENCE</scope>
    <source>
        <strain evidence="3">NBRC 103684</strain>
    </source>
</reference>
<dbReference type="EMBL" id="BSTJ01000009">
    <property type="protein sequence ID" value="GLY78780.1"/>
    <property type="molecule type" value="Genomic_DNA"/>
</dbReference>
<keyword evidence="1" id="KW-0472">Membrane</keyword>
<proteinExistence type="predicted"/>
<name>A0A9W6RP55_9ACTN</name>
<dbReference type="InterPro" id="IPR010994">
    <property type="entry name" value="RuvA_2-like"/>
</dbReference>
<gene>
    <name evidence="2" type="ORF">Airi01_070470</name>
    <name evidence="3" type="ORF">Airi02_089970</name>
</gene>
<evidence type="ECO:0000313" key="4">
    <source>
        <dbReference type="Proteomes" id="UP001165074"/>
    </source>
</evidence>
<evidence type="ECO:0000256" key="1">
    <source>
        <dbReference type="SAM" id="Phobius"/>
    </source>
</evidence>
<evidence type="ECO:0000313" key="3">
    <source>
        <dbReference type="EMBL" id="GLY91068.1"/>
    </source>
</evidence>
<dbReference type="RefSeq" id="WP_285582408.1">
    <property type="nucleotide sequence ID" value="NZ_BSTJ01000009.1"/>
</dbReference>
<keyword evidence="4" id="KW-1185">Reference proteome</keyword>
<feature type="transmembrane region" description="Helical" evidence="1">
    <location>
        <begin position="14"/>
        <end position="37"/>
    </location>
</feature>
<feature type="transmembrane region" description="Helical" evidence="1">
    <location>
        <begin position="44"/>
        <end position="63"/>
    </location>
</feature>
<evidence type="ECO:0008006" key="6">
    <source>
        <dbReference type="Google" id="ProtNLM"/>
    </source>
</evidence>
<dbReference type="SUPFAM" id="SSF47781">
    <property type="entry name" value="RuvA domain 2-like"/>
    <property type="match status" value="1"/>
</dbReference>
<protein>
    <recommendedName>
        <fullName evidence="6">Helix-hairpin-helix domain-containing protein</fullName>
    </recommendedName>
</protein>
<reference evidence="2" key="1">
    <citation type="submission" date="2023-03" db="EMBL/GenBank/DDBJ databases">
        <title>Actinoallomurus iriomotensis NBRC 103681.</title>
        <authorList>
            <person name="Ichikawa N."/>
            <person name="Sato H."/>
            <person name="Tonouchi N."/>
        </authorList>
    </citation>
    <scope>NUCLEOTIDE SEQUENCE</scope>
    <source>
        <strain evidence="2">NBRC 103681</strain>
    </source>
</reference>
<feature type="transmembrane region" description="Helical" evidence="1">
    <location>
        <begin position="69"/>
        <end position="89"/>
    </location>
</feature>
<evidence type="ECO:0000313" key="2">
    <source>
        <dbReference type="EMBL" id="GLY78780.1"/>
    </source>
</evidence>
<comment type="caution">
    <text evidence="2">The sequence shown here is derived from an EMBL/GenBank/DDBJ whole genome shotgun (WGS) entry which is preliminary data.</text>
</comment>
<organism evidence="2 5">
    <name type="scientific">Actinoallomurus iriomotensis</name>
    <dbReference type="NCBI Taxonomy" id="478107"/>
    <lineage>
        <taxon>Bacteria</taxon>
        <taxon>Bacillati</taxon>
        <taxon>Actinomycetota</taxon>
        <taxon>Actinomycetes</taxon>
        <taxon>Streptosporangiales</taxon>
        <taxon>Thermomonosporaceae</taxon>
        <taxon>Actinoallomurus</taxon>
    </lineage>
</organism>
<dbReference type="Proteomes" id="UP001165135">
    <property type="component" value="Unassembled WGS sequence"/>
</dbReference>
<evidence type="ECO:0000313" key="5">
    <source>
        <dbReference type="Proteomes" id="UP001165135"/>
    </source>
</evidence>